<proteinExistence type="predicted"/>
<dbReference type="Pfam" id="PF13087">
    <property type="entry name" value="AAA_12"/>
    <property type="match status" value="1"/>
</dbReference>
<dbReference type="PANTHER" id="PTHR10887">
    <property type="entry name" value="DNA2/NAM7 HELICASE FAMILY"/>
    <property type="match status" value="1"/>
</dbReference>
<dbReference type="GO" id="GO:0005694">
    <property type="term" value="C:chromosome"/>
    <property type="evidence" value="ECO:0007669"/>
    <property type="project" value="UniProtKB-ARBA"/>
</dbReference>
<protein>
    <submittedName>
        <fullName evidence="7">Bifunctional DNA2-NAM7 helicase-like</fullName>
    </submittedName>
</protein>
<evidence type="ECO:0000256" key="3">
    <source>
        <dbReference type="ARBA" id="ARBA00022806"/>
    </source>
</evidence>
<gene>
    <name evidence="7" type="ORF">BdWA1_002607</name>
</gene>
<comment type="caution">
    <text evidence="7">The sequence shown here is derived from an EMBL/GenBank/DDBJ whole genome shotgun (WGS) entry which is preliminary data.</text>
</comment>
<dbReference type="SUPFAM" id="SSF52540">
    <property type="entry name" value="P-loop containing nucleoside triphosphate hydrolases"/>
    <property type="match status" value="1"/>
</dbReference>
<sequence length="1173" mass="131557">MDPSTPYSSKWVTSGYKQGYIVHTVGAKRHIREYFGAHPQESGDSMHVDQNGHLESIEALAKSFGRNIEFNRQMYNDYNVLNTLKTQMDFIRGSVEWDICIKGKIAECTFTAKLPDGQIITGKEQACNKRDAKKNAARHLLAKMNPPSLPEMEQATKWIVSSHKSAIKANEHVILGPFGPQGHSIEIKWNVGGVEYRAQASGKTPKEAEMYAAQDLYIQTRSLGFGGDCNQTTTKARMTTTPIDKRDSTAFNGIQTNDDPSLYPMHEISKEDAGQMNTLRWQLYNKMKVDQNESVTECYGGFVCRLNWIWTDGNGTRHEKLVIKQASSKQMARALASKAMLIEIGAMDEVLPSQSHKAQEIRQVINNNINQALEDACHLIKCSNSSVWRLFLPQLWTKLIQVGNIALVERLLDAIVFCIKNNENGLNNNASDGIITNFQPQFLPTDLWEQMLSTASTCCTTHVDFGPMVLDKLNLVQLDPRYFFCRKSLEYYKLHSWLLALECQAAISQTVEGFRQSTTSYNDKMVPIKLQRVQLPLLYFQSDLTECSRNTIRKDEGIVLVLPLYHGQITTESWAHGIFAQVTKCKTEDYKSTICAKFITRYNGTLQSHTGSDWRHSSSESFVNDNWVDECLGGVDYGVIPVQPTVTFTRMLEALRLFTHATFPQATMSHTYTFTTEIRSLILGTRQLGETSLYCQLPTQMPLTCEQTRACISAMTMPLTLIQGPPGTGKTHVACAIIDCWHKMDSDERILAVSDSNVAADNLIEGLALRGISALRFGSGSESDIQEDAIRNLYRYENYKRLRENKMYKEAACLRACLFAEAMKRHKIIIATCVGSGNDALIAEEFPRVIIDECAQSIEATNLVAIGRKCKSLVLIGDHKQLRPTLHSMEASKRGLAVSMLERLANAKVAPLHLLNIQRRMHPSIAEFPNVHFYNGKISNEDVNDITRPQVLGFKWPCVGYNVAFIDASAGTPNQHFESASGTSRINDLEIRVIMAILKSILAAQDVNASEIGILTPYDSQRFRIKSHLESLSIASEKIEVDSVDGFQGKEKDLIIFSAVRSNREKQMGFLTDFRRMNVMLTRARRGLIVIGDQYTLLNDSSNWAPYLHWIHAKGLYIHLAQLEQHLKQHSGNFNSTSAIGANIAQDISAIKALIESAILPRLYSTRTGSPPA</sequence>
<dbReference type="GeneID" id="94336904"/>
<dbReference type="PANTHER" id="PTHR10887:SF322">
    <property type="entry name" value="HELICASE MOV-10"/>
    <property type="match status" value="1"/>
</dbReference>
<dbReference type="CDD" id="cd18808">
    <property type="entry name" value="SF1_C_Upf1"/>
    <property type="match status" value="1"/>
</dbReference>
<dbReference type="InterPro" id="IPR047187">
    <property type="entry name" value="SF1_C_Upf1"/>
</dbReference>
<evidence type="ECO:0000256" key="1">
    <source>
        <dbReference type="ARBA" id="ARBA00022741"/>
    </source>
</evidence>
<organism evidence="7 8">
    <name type="scientific">Babesia duncani</name>
    <dbReference type="NCBI Taxonomy" id="323732"/>
    <lineage>
        <taxon>Eukaryota</taxon>
        <taxon>Sar</taxon>
        <taxon>Alveolata</taxon>
        <taxon>Apicomplexa</taxon>
        <taxon>Aconoidasida</taxon>
        <taxon>Piroplasmida</taxon>
        <taxon>Babesiidae</taxon>
        <taxon>Babesia</taxon>
    </lineage>
</organism>
<dbReference type="InterPro" id="IPR027417">
    <property type="entry name" value="P-loop_NTPase"/>
</dbReference>
<dbReference type="KEGG" id="bdw:94336904"/>
<dbReference type="InterPro" id="IPR045055">
    <property type="entry name" value="DNA2/NAM7-like"/>
</dbReference>
<evidence type="ECO:0000313" key="8">
    <source>
        <dbReference type="Proteomes" id="UP001214638"/>
    </source>
</evidence>
<dbReference type="SUPFAM" id="SSF54768">
    <property type="entry name" value="dsRNA-binding domain-like"/>
    <property type="match status" value="1"/>
</dbReference>
<evidence type="ECO:0000256" key="2">
    <source>
        <dbReference type="ARBA" id="ARBA00022801"/>
    </source>
</evidence>
<dbReference type="InterPro" id="IPR041677">
    <property type="entry name" value="DNA2/NAM7_AAA_11"/>
</dbReference>
<evidence type="ECO:0000256" key="4">
    <source>
        <dbReference type="ARBA" id="ARBA00022840"/>
    </source>
</evidence>
<feature type="domain" description="DNA2/NAM7 helicase helicase" evidence="5">
    <location>
        <begin position="706"/>
        <end position="790"/>
    </location>
</feature>
<dbReference type="Proteomes" id="UP001214638">
    <property type="component" value="Unassembled WGS sequence"/>
</dbReference>
<reference evidence="7" key="1">
    <citation type="journal article" date="2023" name="Nat. Microbiol.">
        <title>Babesia duncani multi-omics identifies virulence factors and drug targets.</title>
        <authorList>
            <person name="Singh P."/>
            <person name="Lonardi S."/>
            <person name="Liang Q."/>
            <person name="Vydyam P."/>
            <person name="Khabirova E."/>
            <person name="Fang T."/>
            <person name="Gihaz S."/>
            <person name="Thekkiniath J."/>
            <person name="Munshi M."/>
            <person name="Abel S."/>
            <person name="Ciampossin L."/>
            <person name="Batugedara G."/>
            <person name="Gupta M."/>
            <person name="Lu X.M."/>
            <person name="Lenz T."/>
            <person name="Chakravarty S."/>
            <person name="Cornillot E."/>
            <person name="Hu Y."/>
            <person name="Ma W."/>
            <person name="Gonzalez L.M."/>
            <person name="Sanchez S."/>
            <person name="Estrada K."/>
            <person name="Sanchez-Flores A."/>
            <person name="Montero E."/>
            <person name="Harb O.S."/>
            <person name="Le Roch K.G."/>
            <person name="Mamoun C.B."/>
        </authorList>
    </citation>
    <scope>NUCLEOTIDE SEQUENCE</scope>
    <source>
        <strain evidence="7">WA1</strain>
    </source>
</reference>
<dbReference type="Pfam" id="PF13086">
    <property type="entry name" value="AAA_11"/>
    <property type="match status" value="2"/>
</dbReference>
<dbReference type="AlphaFoldDB" id="A0AAD9PJT1"/>
<dbReference type="FunFam" id="3.40.50.300:FF:000326">
    <property type="entry name" value="P-loop containing nucleoside triphosphate hydrolase"/>
    <property type="match status" value="1"/>
</dbReference>
<accession>A0AAD9PJT1</accession>
<evidence type="ECO:0000259" key="6">
    <source>
        <dbReference type="Pfam" id="PF13087"/>
    </source>
</evidence>
<dbReference type="EMBL" id="JALLKP010000003">
    <property type="protein sequence ID" value="KAK2196009.1"/>
    <property type="molecule type" value="Genomic_DNA"/>
</dbReference>
<evidence type="ECO:0000259" key="5">
    <source>
        <dbReference type="Pfam" id="PF13086"/>
    </source>
</evidence>
<dbReference type="RefSeq" id="XP_067802851.1">
    <property type="nucleotide sequence ID" value="XM_067947629.1"/>
</dbReference>
<keyword evidence="4" id="KW-0067">ATP-binding</keyword>
<dbReference type="GO" id="GO:0016787">
    <property type="term" value="F:hydrolase activity"/>
    <property type="evidence" value="ECO:0007669"/>
    <property type="project" value="UniProtKB-KW"/>
</dbReference>
<keyword evidence="8" id="KW-1185">Reference proteome</keyword>
<feature type="domain" description="DNA2/NAM7 helicase helicase" evidence="5">
    <location>
        <begin position="801"/>
        <end position="888"/>
    </location>
</feature>
<name>A0AAD9PJT1_9APIC</name>
<dbReference type="Gene3D" id="3.40.50.300">
    <property type="entry name" value="P-loop containing nucleotide triphosphate hydrolases"/>
    <property type="match status" value="2"/>
</dbReference>
<keyword evidence="2" id="KW-0378">Hydrolase</keyword>
<dbReference type="GO" id="GO:0035194">
    <property type="term" value="P:regulatory ncRNA-mediated post-transcriptional gene silencing"/>
    <property type="evidence" value="ECO:0007669"/>
    <property type="project" value="TreeGrafter"/>
</dbReference>
<keyword evidence="1" id="KW-0547">Nucleotide-binding</keyword>
<evidence type="ECO:0000313" key="7">
    <source>
        <dbReference type="EMBL" id="KAK2196009.1"/>
    </source>
</evidence>
<dbReference type="GO" id="GO:0004386">
    <property type="term" value="F:helicase activity"/>
    <property type="evidence" value="ECO:0007669"/>
    <property type="project" value="UniProtKB-KW"/>
</dbReference>
<feature type="domain" description="DNA2/NAM7 helicase-like C-terminal" evidence="6">
    <location>
        <begin position="897"/>
        <end position="1094"/>
    </location>
</feature>
<keyword evidence="3 7" id="KW-0347">Helicase</keyword>
<dbReference type="GO" id="GO:0005829">
    <property type="term" value="C:cytosol"/>
    <property type="evidence" value="ECO:0007669"/>
    <property type="project" value="TreeGrafter"/>
</dbReference>
<dbReference type="GO" id="GO:0043186">
    <property type="term" value="C:P granule"/>
    <property type="evidence" value="ECO:0007669"/>
    <property type="project" value="TreeGrafter"/>
</dbReference>
<dbReference type="GO" id="GO:0005524">
    <property type="term" value="F:ATP binding"/>
    <property type="evidence" value="ECO:0007669"/>
    <property type="project" value="UniProtKB-KW"/>
</dbReference>
<dbReference type="InterPro" id="IPR041679">
    <property type="entry name" value="DNA2/NAM7-like_C"/>
</dbReference>